<reference evidence="18" key="1">
    <citation type="submission" date="2016-10" db="EMBL/GenBank/DDBJ databases">
        <authorList>
            <person name="Geijer C."/>
            <person name="Jareborg N."/>
            <person name="Dainat J."/>
        </authorList>
    </citation>
    <scope>NUCLEOTIDE SEQUENCE [LARGE SCALE GENOMIC DNA]</scope>
    <source>
        <strain evidence="18">PYCC 4715</strain>
    </source>
</reference>
<evidence type="ECO:0000313" key="17">
    <source>
        <dbReference type="EMBL" id="SGZ48716.1"/>
    </source>
</evidence>
<dbReference type="PANTHER" id="PTHR47642:SF5">
    <property type="entry name" value="ATP-DEPENDENT DNA HELICASE"/>
    <property type="match status" value="1"/>
</dbReference>
<evidence type="ECO:0000256" key="8">
    <source>
        <dbReference type="ARBA" id="ARBA00023125"/>
    </source>
</evidence>
<comment type="similarity">
    <text evidence="15">Belongs to the helicase family. PIF1 subfamily.</text>
</comment>
<evidence type="ECO:0000256" key="5">
    <source>
        <dbReference type="ARBA" id="ARBA00022801"/>
    </source>
</evidence>
<evidence type="ECO:0000256" key="15">
    <source>
        <dbReference type="HAMAP-Rule" id="MF_03176"/>
    </source>
</evidence>
<sequence>MSRFISVHDTYKHLAPSDEALKQLQYVDLSSFNDSFSDQESYTAIEVLSDSDDPFDPDDLVGIMNSPVQMKKEVGNVALECSTPSRTYLGTSLMPLLPQKVNTVKSEIIDLTQAWNREEIKPEPSTALPVTSNLVNLVNSRTAWTLLDRLTPDSPVKPPYVNPNQHVIKSPMPPPKQNASQSLFVPMLLSPSSSPTREFKRPKVTGSVAIRELHTRVPLKDEIDVARLAVDTKRSSLLNPTIQLATQKPLMSEDHDALLNPEQKVVRPIILSAEQEHVLQLALQGKSIFFTGSAGTGKSVLLKAIIKQLKGKFDPGSVSVTASTGLAACNIGGTTVHSFSGIGLGKGDLKDLLKVVRKNRKAVNRWNGTRVLIIDEISMIDGQLLDKLDWIARKIRKKQHLPFGGIQLIICGDFYQLPPVSKAKIHPDGSEEREDMAFAFESDTWQTALHSKIVLQEVFRQKGDQKFVDMLNEMRMGYVSGETEREFLRLSRPLHCPTGIVPTELYATRFEVERANNFKLSNLTGSAQVYEARDGGSLPPLAKSQMLGNFLAPQKLFLKEKAQVMCIKNFDSQLVNGSLGQVVKFVDRDTYMCEMVMAENPNISLEQLKKELAKRQVKVKLAKANPDADEETLERMSQSAMERVNASDSLEFLLTPEYLYSDASKDKPLLDHVFEFFNEAKTEKSSSTSSASAEDCKDDSDVSHEAKLKDQAFTDNAARKLEFLKKLEQSSNGQKYPLVRFLNPDGVTTRDVVVEPEVWEINDEHTGEVLVSRVQLPLMLAWALSIHKSQGQTLQMVKIDLSRIFENGQAYVALSRAVSRDGLQVINFRKERVRAHLDVIKFYNTLKAVHKADDDEVY</sequence>
<dbReference type="Pfam" id="PF21530">
    <property type="entry name" value="Pif1_2B_dom"/>
    <property type="match status" value="1"/>
</dbReference>
<feature type="DNA-binding region" evidence="15">
    <location>
        <begin position="809"/>
        <end position="828"/>
    </location>
</feature>
<dbReference type="InterPro" id="IPR048293">
    <property type="entry name" value="PIF1_RRM3_pfh1"/>
</dbReference>
<dbReference type="GO" id="GO:0005524">
    <property type="term" value="F:ATP binding"/>
    <property type="evidence" value="ECO:0007669"/>
    <property type="project" value="UniProtKB-UniRule"/>
</dbReference>
<dbReference type="GO" id="GO:0000723">
    <property type="term" value="P:telomere maintenance"/>
    <property type="evidence" value="ECO:0007669"/>
    <property type="project" value="InterPro"/>
</dbReference>
<feature type="domain" description="AAA+ ATPase" evidence="16">
    <location>
        <begin position="284"/>
        <end position="444"/>
    </location>
</feature>
<dbReference type="GO" id="GO:0043139">
    <property type="term" value="F:5'-3' DNA helicase activity"/>
    <property type="evidence" value="ECO:0007669"/>
    <property type="project" value="UniProtKB-UniRule"/>
</dbReference>
<keyword evidence="6 15" id="KW-0347">Helicase</keyword>
<evidence type="ECO:0000256" key="7">
    <source>
        <dbReference type="ARBA" id="ARBA00022840"/>
    </source>
</evidence>
<dbReference type="GO" id="GO:0005730">
    <property type="term" value="C:nucleolus"/>
    <property type="evidence" value="ECO:0007669"/>
    <property type="project" value="UniProtKB-SubCell"/>
</dbReference>
<dbReference type="CDD" id="cd18809">
    <property type="entry name" value="SF1_C_RecD"/>
    <property type="match status" value="1"/>
</dbReference>
<dbReference type="PANTHER" id="PTHR47642">
    <property type="entry name" value="ATP-DEPENDENT DNA HELICASE"/>
    <property type="match status" value="1"/>
</dbReference>
<dbReference type="FunFam" id="3.40.50.300:FF:001226">
    <property type="entry name" value="ATP-dependent DNA helicase PIF1"/>
    <property type="match status" value="1"/>
</dbReference>
<comment type="function">
    <text evidence="15">DNA-dependent ATPase and 5'-3' DNA helicase required for the maintenance of both mitochondrial and nuclear genome stability.</text>
</comment>
<evidence type="ECO:0000256" key="14">
    <source>
        <dbReference type="ARBA" id="ARBA00048954"/>
    </source>
</evidence>
<evidence type="ECO:0000256" key="6">
    <source>
        <dbReference type="ARBA" id="ARBA00022806"/>
    </source>
</evidence>
<proteinExistence type="inferred from homology"/>
<gene>
    <name evidence="15" type="primary">PIF1</name>
    <name evidence="17" type="ORF">SAMEA4029009_CIC11G00000003545</name>
</gene>
<evidence type="ECO:0000256" key="1">
    <source>
        <dbReference type="ARBA" id="ARBA00001946"/>
    </source>
</evidence>
<name>A0A1L0BAP0_9ASCO</name>
<dbReference type="GO" id="GO:0006310">
    <property type="term" value="P:DNA recombination"/>
    <property type="evidence" value="ECO:0007669"/>
    <property type="project" value="UniProtKB-UniRule"/>
</dbReference>
<evidence type="ECO:0000256" key="11">
    <source>
        <dbReference type="ARBA" id="ARBA00023204"/>
    </source>
</evidence>
<comment type="subcellular location">
    <subcellularLocation>
        <location evidence="2">Nucleus</location>
        <location evidence="2">Nucleolus</location>
    </subcellularLocation>
    <subcellularLocation>
        <location evidence="15">Nucleus</location>
    </subcellularLocation>
    <subcellularLocation>
        <location evidence="15">Mitochondrion</location>
    </subcellularLocation>
</comment>
<keyword evidence="4 15" id="KW-0227">DNA damage</keyword>
<dbReference type="GO" id="GO:0016887">
    <property type="term" value="F:ATP hydrolysis activity"/>
    <property type="evidence" value="ECO:0007669"/>
    <property type="project" value="RHEA"/>
</dbReference>
<dbReference type="InterPro" id="IPR051055">
    <property type="entry name" value="PIF1_helicase"/>
</dbReference>
<keyword evidence="12 15" id="KW-0413">Isomerase</keyword>
<evidence type="ECO:0000259" key="16">
    <source>
        <dbReference type="SMART" id="SM00382"/>
    </source>
</evidence>
<evidence type="ECO:0000256" key="12">
    <source>
        <dbReference type="ARBA" id="ARBA00023235"/>
    </source>
</evidence>
<dbReference type="Pfam" id="PF05970">
    <property type="entry name" value="PIF1"/>
    <property type="match status" value="1"/>
</dbReference>
<dbReference type="InterPro" id="IPR049163">
    <property type="entry name" value="Pif1-like_2B_dom"/>
</dbReference>
<dbReference type="SMART" id="SM00382">
    <property type="entry name" value="AAA"/>
    <property type="match status" value="1"/>
</dbReference>
<evidence type="ECO:0000256" key="9">
    <source>
        <dbReference type="ARBA" id="ARBA00023128"/>
    </source>
</evidence>
<keyword evidence="13 15" id="KW-0539">Nucleus</keyword>
<evidence type="ECO:0000313" key="18">
    <source>
        <dbReference type="Proteomes" id="UP000182259"/>
    </source>
</evidence>
<evidence type="ECO:0000256" key="2">
    <source>
        <dbReference type="ARBA" id="ARBA00004604"/>
    </source>
</evidence>
<evidence type="ECO:0000256" key="13">
    <source>
        <dbReference type="ARBA" id="ARBA00023242"/>
    </source>
</evidence>
<dbReference type="AlphaFoldDB" id="A0A1L0BAP0"/>
<organism evidence="17 18">
    <name type="scientific">Sungouiella intermedia</name>
    <dbReference type="NCBI Taxonomy" id="45354"/>
    <lineage>
        <taxon>Eukaryota</taxon>
        <taxon>Fungi</taxon>
        <taxon>Dikarya</taxon>
        <taxon>Ascomycota</taxon>
        <taxon>Saccharomycotina</taxon>
        <taxon>Pichiomycetes</taxon>
        <taxon>Metschnikowiaceae</taxon>
        <taxon>Sungouiella</taxon>
    </lineage>
</organism>
<evidence type="ECO:0000256" key="3">
    <source>
        <dbReference type="ARBA" id="ARBA00022741"/>
    </source>
</evidence>
<dbReference type="GO" id="GO:0006281">
    <property type="term" value="P:DNA repair"/>
    <property type="evidence" value="ECO:0007669"/>
    <property type="project" value="UniProtKB-UniRule"/>
</dbReference>
<keyword evidence="8 15" id="KW-0238">DNA-binding</keyword>
<dbReference type="CDD" id="cd18037">
    <property type="entry name" value="DEXSc_Pif1_like"/>
    <property type="match status" value="1"/>
</dbReference>
<protein>
    <recommendedName>
        <fullName evidence="15">ATP-dependent DNA helicase PIF1</fullName>
        <ecNumber evidence="15">5.6.2.3</ecNumber>
    </recommendedName>
    <alternativeName>
        <fullName evidence="15">DNA 5'-3' helicase PIF1</fullName>
    </alternativeName>
    <alternativeName>
        <fullName evidence="15">DNA repair and recombination helicase PIF1</fullName>
    </alternativeName>
</protein>
<comment type="catalytic activity">
    <reaction evidence="14 15">
        <text>ATP + H2O = ADP + phosphate + H(+)</text>
        <dbReference type="Rhea" id="RHEA:13065"/>
        <dbReference type="ChEBI" id="CHEBI:15377"/>
        <dbReference type="ChEBI" id="CHEBI:15378"/>
        <dbReference type="ChEBI" id="CHEBI:30616"/>
        <dbReference type="ChEBI" id="CHEBI:43474"/>
        <dbReference type="ChEBI" id="CHEBI:456216"/>
        <dbReference type="EC" id="5.6.2.3"/>
    </reaction>
</comment>
<feature type="binding site" evidence="15">
    <location>
        <begin position="292"/>
        <end position="299"/>
    </location>
    <ligand>
        <name>ATP</name>
        <dbReference type="ChEBI" id="CHEBI:30616"/>
    </ligand>
</feature>
<dbReference type="InterPro" id="IPR003593">
    <property type="entry name" value="AAA+_ATPase"/>
</dbReference>
<dbReference type="GO" id="GO:0005739">
    <property type="term" value="C:mitochondrion"/>
    <property type="evidence" value="ECO:0007669"/>
    <property type="project" value="UniProtKB-SubCell"/>
</dbReference>
<keyword evidence="10 15" id="KW-0233">DNA recombination</keyword>
<keyword evidence="5 15" id="KW-0378">Hydrolase</keyword>
<dbReference type="Proteomes" id="UP000182259">
    <property type="component" value="Chromosome I"/>
</dbReference>
<comment type="subunit">
    <text evidence="15">Monomer.</text>
</comment>
<evidence type="ECO:0000256" key="4">
    <source>
        <dbReference type="ARBA" id="ARBA00022763"/>
    </source>
</evidence>
<keyword evidence="11 15" id="KW-0234">DNA repair</keyword>
<keyword evidence="7 15" id="KW-0067">ATP-binding</keyword>
<dbReference type="GO" id="GO:0003697">
    <property type="term" value="F:single-stranded DNA binding"/>
    <property type="evidence" value="ECO:0007669"/>
    <property type="project" value="UniProtKB-ARBA"/>
</dbReference>
<dbReference type="InterPro" id="IPR010285">
    <property type="entry name" value="DNA_helicase_pif1-like_DEAD"/>
</dbReference>
<keyword evidence="3 15" id="KW-0547">Nucleotide-binding</keyword>
<dbReference type="InterPro" id="IPR027417">
    <property type="entry name" value="P-loop_NTPase"/>
</dbReference>
<keyword evidence="9 15" id="KW-0496">Mitochondrion</keyword>
<dbReference type="SUPFAM" id="SSF52540">
    <property type="entry name" value="P-loop containing nucleoside triphosphate hydrolases"/>
    <property type="match status" value="2"/>
</dbReference>
<dbReference type="HAMAP" id="MF_03176">
    <property type="entry name" value="PIF1"/>
    <property type="match status" value="1"/>
</dbReference>
<comment type="cofactor">
    <cofactor evidence="1 15">
        <name>Mg(2+)</name>
        <dbReference type="ChEBI" id="CHEBI:18420"/>
    </cofactor>
</comment>
<evidence type="ECO:0000256" key="10">
    <source>
        <dbReference type="ARBA" id="ARBA00023172"/>
    </source>
</evidence>
<accession>A0A1L0BAP0</accession>
<dbReference type="EMBL" id="LT635764">
    <property type="protein sequence ID" value="SGZ48716.1"/>
    <property type="molecule type" value="Genomic_DNA"/>
</dbReference>
<dbReference type="EC" id="5.6.2.3" evidence="15"/>
<dbReference type="Gene3D" id="3.40.50.300">
    <property type="entry name" value="P-loop containing nucleotide triphosphate hydrolases"/>
    <property type="match status" value="1"/>
</dbReference>